<evidence type="ECO:0000313" key="1">
    <source>
        <dbReference type="EMBL" id="MBX72671.1"/>
    </source>
</evidence>
<reference evidence="1" key="1">
    <citation type="submission" date="2018-02" db="EMBL/GenBank/DDBJ databases">
        <title>Rhizophora mucronata_Transcriptome.</title>
        <authorList>
            <person name="Meera S.P."/>
            <person name="Sreeshan A."/>
            <person name="Augustine A."/>
        </authorList>
    </citation>
    <scope>NUCLEOTIDE SEQUENCE</scope>
    <source>
        <tissue evidence="1">Leaf</tissue>
    </source>
</reference>
<dbReference type="EMBL" id="GGEC01092187">
    <property type="protein sequence ID" value="MBX72671.1"/>
    <property type="molecule type" value="Transcribed_RNA"/>
</dbReference>
<sequence>MDCVKRRSFSILIRYRMVECCVKPEAC</sequence>
<organism evidence="1">
    <name type="scientific">Rhizophora mucronata</name>
    <name type="common">Asiatic mangrove</name>
    <dbReference type="NCBI Taxonomy" id="61149"/>
    <lineage>
        <taxon>Eukaryota</taxon>
        <taxon>Viridiplantae</taxon>
        <taxon>Streptophyta</taxon>
        <taxon>Embryophyta</taxon>
        <taxon>Tracheophyta</taxon>
        <taxon>Spermatophyta</taxon>
        <taxon>Magnoliopsida</taxon>
        <taxon>eudicotyledons</taxon>
        <taxon>Gunneridae</taxon>
        <taxon>Pentapetalae</taxon>
        <taxon>rosids</taxon>
        <taxon>fabids</taxon>
        <taxon>Malpighiales</taxon>
        <taxon>Rhizophoraceae</taxon>
        <taxon>Rhizophora</taxon>
    </lineage>
</organism>
<accession>A0A2P2R0I4</accession>
<proteinExistence type="predicted"/>
<name>A0A2P2R0I4_RHIMU</name>
<dbReference type="AlphaFoldDB" id="A0A2P2R0I4"/>
<protein>
    <submittedName>
        <fullName evidence="1">Uncharacterized protein</fullName>
    </submittedName>
</protein>